<gene>
    <name evidence="2" type="ORF">SAMN04488024_101583</name>
</gene>
<protein>
    <submittedName>
        <fullName evidence="2">Uncharacterized protein</fullName>
    </submittedName>
</protein>
<name>A0A1G6JXY2_9SPHI</name>
<reference evidence="3" key="1">
    <citation type="submission" date="2016-10" db="EMBL/GenBank/DDBJ databases">
        <authorList>
            <person name="Varghese N."/>
            <person name="Submissions S."/>
        </authorList>
    </citation>
    <scope>NUCLEOTIDE SEQUENCE [LARGE SCALE GENOMIC DNA]</scope>
    <source>
        <strain evidence="3">DSM 18609</strain>
    </source>
</reference>
<feature type="transmembrane region" description="Helical" evidence="1">
    <location>
        <begin position="47"/>
        <end position="66"/>
    </location>
</feature>
<accession>A0A1G6JXY2</accession>
<keyword evidence="3" id="KW-1185">Reference proteome</keyword>
<feature type="transmembrane region" description="Helical" evidence="1">
    <location>
        <begin position="21"/>
        <end position="41"/>
    </location>
</feature>
<proteinExistence type="predicted"/>
<sequence>MTTEQTALKKLIKQRDLFKGLLIGACILWPIILSAAVYFYYKKNNTALFIPVCTMVAIFLPVYLRLNALNAEVKSRQQG</sequence>
<organism evidence="2 3">
    <name type="scientific">Pedobacter soli</name>
    <dbReference type="NCBI Taxonomy" id="390242"/>
    <lineage>
        <taxon>Bacteria</taxon>
        <taxon>Pseudomonadati</taxon>
        <taxon>Bacteroidota</taxon>
        <taxon>Sphingobacteriia</taxon>
        <taxon>Sphingobacteriales</taxon>
        <taxon>Sphingobacteriaceae</taxon>
        <taxon>Pedobacter</taxon>
    </lineage>
</organism>
<evidence type="ECO:0000313" key="3">
    <source>
        <dbReference type="Proteomes" id="UP000199455"/>
    </source>
</evidence>
<keyword evidence="1" id="KW-0472">Membrane</keyword>
<keyword evidence="1" id="KW-1133">Transmembrane helix</keyword>
<evidence type="ECO:0000313" key="2">
    <source>
        <dbReference type="EMBL" id="SDC23265.1"/>
    </source>
</evidence>
<keyword evidence="1" id="KW-0812">Transmembrane</keyword>
<evidence type="ECO:0000256" key="1">
    <source>
        <dbReference type="SAM" id="Phobius"/>
    </source>
</evidence>
<dbReference type="Proteomes" id="UP000199455">
    <property type="component" value="Unassembled WGS sequence"/>
</dbReference>
<dbReference type="AlphaFoldDB" id="A0A1G6JXY2"/>
<dbReference type="EMBL" id="FMZH01000001">
    <property type="protein sequence ID" value="SDC23265.1"/>
    <property type="molecule type" value="Genomic_DNA"/>
</dbReference>